<evidence type="ECO:0000256" key="2">
    <source>
        <dbReference type="SAM" id="Phobius"/>
    </source>
</evidence>
<evidence type="ECO:0000313" key="5">
    <source>
        <dbReference type="Proteomes" id="UP000238650"/>
    </source>
</evidence>
<dbReference type="NCBIfam" id="TIGR01451">
    <property type="entry name" value="B_ant_repeat"/>
    <property type="match status" value="1"/>
</dbReference>
<organism evidence="4 5">
    <name type="scientific">Leucobacter massiliensis</name>
    <dbReference type="NCBI Taxonomy" id="1686285"/>
    <lineage>
        <taxon>Bacteria</taxon>
        <taxon>Bacillati</taxon>
        <taxon>Actinomycetota</taxon>
        <taxon>Actinomycetes</taxon>
        <taxon>Micrococcales</taxon>
        <taxon>Microbacteriaceae</taxon>
        <taxon>Leucobacter</taxon>
    </lineage>
</organism>
<evidence type="ECO:0000256" key="1">
    <source>
        <dbReference type="SAM" id="MobiDB-lite"/>
    </source>
</evidence>
<dbReference type="EMBL" id="MWZD01000015">
    <property type="protein sequence ID" value="PRI11586.1"/>
    <property type="molecule type" value="Genomic_DNA"/>
</dbReference>
<dbReference type="Pfam" id="PF24346">
    <property type="entry name" value="DUF7507"/>
    <property type="match status" value="2"/>
</dbReference>
<evidence type="ECO:0000259" key="3">
    <source>
        <dbReference type="Pfam" id="PF24346"/>
    </source>
</evidence>
<keyword evidence="5" id="KW-1185">Reference proteome</keyword>
<reference evidence="4 5" key="1">
    <citation type="journal article" date="2017" name="New Microbes New Infect">
        <title>Genome sequence of 'Leucobacter massiliensis' sp. nov. isolated from human pharynx after travel to the 2014 Hajj.</title>
        <authorList>
            <person name="Leangapichart T."/>
            <person name="Gautret P."/>
            <person name="Nguyen T.T."/>
            <person name="Armstrong N."/>
            <person name="Rolain J.M."/>
        </authorList>
    </citation>
    <scope>NUCLEOTIDE SEQUENCE [LARGE SCALE GENOMIC DNA]</scope>
    <source>
        <strain evidence="4 5">122RC15</strain>
    </source>
</reference>
<feature type="region of interest" description="Disordered" evidence="1">
    <location>
        <begin position="383"/>
        <end position="439"/>
    </location>
</feature>
<dbReference type="AlphaFoldDB" id="A0A2S9QPS5"/>
<dbReference type="InterPro" id="IPR047589">
    <property type="entry name" value="DUF11_rpt"/>
</dbReference>
<feature type="region of interest" description="Disordered" evidence="1">
    <location>
        <begin position="127"/>
        <end position="172"/>
    </location>
</feature>
<dbReference type="RefSeq" id="WP_219845088.1">
    <property type="nucleotide sequence ID" value="NZ_MWZD01000015.1"/>
</dbReference>
<dbReference type="InterPro" id="IPR055354">
    <property type="entry name" value="DUF7507"/>
</dbReference>
<keyword evidence="2" id="KW-0812">Transmembrane</keyword>
<feature type="region of interest" description="Disordered" evidence="1">
    <location>
        <begin position="1072"/>
        <end position="1101"/>
    </location>
</feature>
<protein>
    <recommendedName>
        <fullName evidence="3">DUF7507 domain-containing protein</fullName>
    </recommendedName>
</protein>
<proteinExistence type="predicted"/>
<dbReference type="Gene3D" id="2.60.40.10">
    <property type="entry name" value="Immunoglobulins"/>
    <property type="match status" value="2"/>
</dbReference>
<feature type="domain" description="DUF7507" evidence="3">
    <location>
        <begin position="268"/>
        <end position="339"/>
    </location>
</feature>
<feature type="compositionally biased region" description="Acidic residues" evidence="1">
    <location>
        <begin position="427"/>
        <end position="439"/>
    </location>
</feature>
<comment type="caution">
    <text evidence="4">The sequence shown here is derived from an EMBL/GenBank/DDBJ whole genome shotgun (WGS) entry which is preliminary data.</text>
</comment>
<accession>A0A2S9QPS5</accession>
<evidence type="ECO:0000313" key="4">
    <source>
        <dbReference type="EMBL" id="PRI11586.1"/>
    </source>
</evidence>
<dbReference type="Proteomes" id="UP000238650">
    <property type="component" value="Unassembled WGS sequence"/>
</dbReference>
<sequence>MLLRGRVPAVVAGVAVAALVVGLLPALSGTGVTSAADGADPAASWQPGDSAAVGALASATLPGVASPVEYAYGLDYAGEAGAEPGAAITGSAPAENTEEAGAQDGVIRVLQGDTLTGSAAAWGEPAEAPAAENAENTGTEEPAEGAGVAPAEDPAGEAAPVEAAAAEAPSAPSVVVQPVPGQAPETLAEALTVQRQAPAANGAVQARWQIVQADAAQVNQQTDAGQEPAAIEAGAEGGPAARASVFVVNPAIEAVLEASTDGGTTWASEATAPAGAEVVWRVTATNTGNVDLADVKVATATANETDTLDAGVGAEIGALPVGATGSATFTTEAGDIAAGVSVSGVFDAEGPDGAPLVDRFTDAAGTVGRVPSGVATAEVAVAPAGDEEPAESGSPDKAAQWDSGSTDEGVAAEDAEPAPGATAEGDVTGEPEGGEEAEEVTVPATAEVPLLANPLLVGVSMAALTLDDYEAMAVPKFEYVHDTEAIVPSGVSNVPSGWGLNPGNGSTLNVPYTTCTTVPGGCDRYLDQQYFYVYVYPGESINVRLTASHAYFSNSASNDNLRVQVRRPGGNNTGYPGDPSGPYGTHTFTGPNTEVLYDSAYANSFGQRFDGTWSERILSNANAGVWEIVLQRFTSSGKTTTPYGSQWEVGVTQGPSDQLVPGRAWTDELGLLQRQLRGGEVDASPADPFSLYVVSPTGARWKTDFLGYNGINSIISFGSLGNVRSDSCVNAYASYDSGGDVGVGGNPSNLRRGGQACPSTRYHIFFNPPAADLPEDWYDIWIAPKPKNPGTPELTYQQTGAGGVPAAGDFVVNTFDFLGTYRLQIDADGNGVYTDPADVDVQHSAGDADSTFTYSWDGKDGLGAPVSGVDGVKARVVLEHADEIHLVTVDTEVNSGGFSWTKTAGFGANGLVPLMWDDSQMNAASADISVPAVQLSGDATPGARSFQTVVNDSKIMDTWGYSESDIEVEIPLSDLSLEKQGALTKGGSAAVAGDTVTYTFTVTNSGDQALTNVVITDPLLGGPVSMSGAVWSPNTPGTLAPGGTVTVTATYPLTADDIAAGHVDNTATVTTQVQGGGDGPSATDSATVSFDAPTPPEPESGTVLVKKEAENSGGVWAGMAGSQWAIWSDASGTVFPGAVVTPVAAGGCTVDAACVFQVTGLEVPGEYWLVETHAPAGFSLLAQPVKFSLAAGGVVTLGSGAGANVSVAKATEAPFTDLYQIRVRDVPTTVLPEAGGPGTWWVWLLGCGVILAGFAVAYGPGGVRRRRYGIAGGGGGM</sequence>
<feature type="transmembrane region" description="Helical" evidence="2">
    <location>
        <begin position="1240"/>
        <end position="1258"/>
    </location>
</feature>
<keyword evidence="2" id="KW-1133">Transmembrane helix</keyword>
<keyword evidence="2" id="KW-0472">Membrane</keyword>
<dbReference type="GO" id="GO:0005975">
    <property type="term" value="P:carbohydrate metabolic process"/>
    <property type="evidence" value="ECO:0007669"/>
    <property type="project" value="UniProtKB-ARBA"/>
</dbReference>
<dbReference type="InterPro" id="IPR013783">
    <property type="entry name" value="Ig-like_fold"/>
</dbReference>
<gene>
    <name evidence="4" type="ORF">B4915_05570</name>
</gene>
<feature type="domain" description="DUF7507" evidence="3">
    <location>
        <begin position="975"/>
        <end position="1076"/>
    </location>
</feature>
<name>A0A2S9QPS5_9MICO</name>